<feature type="transmembrane region" description="Helical" evidence="1">
    <location>
        <begin position="186"/>
        <end position="209"/>
    </location>
</feature>
<proteinExistence type="predicted"/>
<feature type="transmembrane region" description="Helical" evidence="1">
    <location>
        <begin position="415"/>
        <end position="440"/>
    </location>
</feature>
<feature type="transmembrane region" description="Helical" evidence="1">
    <location>
        <begin position="153"/>
        <end position="174"/>
    </location>
</feature>
<feature type="transmembrane region" description="Helical" evidence="1">
    <location>
        <begin position="286"/>
        <end position="305"/>
    </location>
</feature>
<evidence type="ECO:0000256" key="1">
    <source>
        <dbReference type="SAM" id="Phobius"/>
    </source>
</evidence>
<dbReference type="AlphaFoldDB" id="A0A4V2Y9E6"/>
<keyword evidence="1" id="KW-1133">Transmembrane helix</keyword>
<evidence type="ECO:0000313" key="2">
    <source>
        <dbReference type="EMBL" id="TDC99585.1"/>
    </source>
</evidence>
<feature type="transmembrane region" description="Helical" evidence="1">
    <location>
        <begin position="336"/>
        <end position="358"/>
    </location>
</feature>
<keyword evidence="1" id="KW-0812">Transmembrane</keyword>
<dbReference type="Proteomes" id="UP000295258">
    <property type="component" value="Unassembled WGS sequence"/>
</dbReference>
<gene>
    <name evidence="2" type="ORF">E1292_31295</name>
</gene>
<comment type="caution">
    <text evidence="2">The sequence shown here is derived from an EMBL/GenBank/DDBJ whole genome shotgun (WGS) entry which is preliminary data.</text>
</comment>
<feature type="transmembrane region" description="Helical" evidence="1">
    <location>
        <begin position="493"/>
        <end position="514"/>
    </location>
</feature>
<evidence type="ECO:0000313" key="3">
    <source>
        <dbReference type="Proteomes" id="UP000295258"/>
    </source>
</evidence>
<feature type="transmembrane region" description="Helical" evidence="1">
    <location>
        <begin position="229"/>
        <end position="250"/>
    </location>
</feature>
<feature type="transmembrane region" description="Helical" evidence="1">
    <location>
        <begin position="447"/>
        <end position="473"/>
    </location>
</feature>
<feature type="transmembrane region" description="Helical" evidence="1">
    <location>
        <begin position="117"/>
        <end position="141"/>
    </location>
</feature>
<feature type="transmembrane region" description="Helical" evidence="1">
    <location>
        <begin position="387"/>
        <end position="409"/>
    </location>
</feature>
<organism evidence="2 3">
    <name type="scientific">Nonomuraea deserti</name>
    <dbReference type="NCBI Taxonomy" id="1848322"/>
    <lineage>
        <taxon>Bacteria</taxon>
        <taxon>Bacillati</taxon>
        <taxon>Actinomycetota</taxon>
        <taxon>Actinomycetes</taxon>
        <taxon>Streptosporangiales</taxon>
        <taxon>Streptosporangiaceae</taxon>
        <taxon>Nonomuraea</taxon>
    </lineage>
</organism>
<accession>A0A4V2Y9E6</accession>
<name>A0A4V2Y9E6_9ACTN</name>
<dbReference type="EMBL" id="SMKO01000110">
    <property type="protein sequence ID" value="TDC99585.1"/>
    <property type="molecule type" value="Genomic_DNA"/>
</dbReference>
<keyword evidence="1" id="KW-0472">Membrane</keyword>
<sequence>MNGTWTLTKLALQRERFIVPLWLLLLVALTAGQVKRYATGIPDIAAFAREMAANQALTAFAGEIPSATLAGMAVWKNADAIYTILGLIMILTVVRHSRGEEESGRAELVGAGVVGRLAPLTAALAVTCGSAVLAGLLTAAAMTATGADVAGSLAFGAAITAAGLVFAGMGALAAQLTQSARTAIGVAALGLGLGYVLRFVADGGGLAALKWLSPQGWSHLVRPYGDDNVAVLLISLAFTAATLAPAYRLLVRRDLGHGLIPERPGPTASDRLRSPMSLAWRLQRGLLGGWIAGYAIAGLVLGALATSIEEVAQQGAAVEEFFHRYTASPEATMTDAYLWLIALSLGYVSALYPLLALLRLRNEEISGRAELLLSTPVSRARWVAGHLLFALAGSVLILTAAGLTMGLVAGAPGKVLAGALVQVPATWVLAGAGVLAFGLLPRAAAAISWAAFLFVNLFGEVLGPILGIDYWIARYAVPYPNLPMVVSGEPFTATAILIMTGVTAVLVAAGLAAVRRRALS</sequence>
<protein>
    <submittedName>
        <fullName evidence="2">ABC transporter permease</fullName>
    </submittedName>
</protein>
<reference evidence="2 3" key="1">
    <citation type="submission" date="2019-03" db="EMBL/GenBank/DDBJ databases">
        <title>Draft genome sequences of novel Actinobacteria.</title>
        <authorList>
            <person name="Sahin N."/>
            <person name="Ay H."/>
            <person name="Saygin H."/>
        </authorList>
    </citation>
    <scope>NUCLEOTIDE SEQUENCE [LARGE SCALE GENOMIC DNA]</scope>
    <source>
        <strain evidence="2 3">KC310</strain>
    </source>
</reference>
<keyword evidence="3" id="KW-1185">Reference proteome</keyword>
<dbReference type="RefSeq" id="WP_132599432.1">
    <property type="nucleotide sequence ID" value="NZ_SMKO01000110.1"/>
</dbReference>
<feature type="transmembrane region" description="Helical" evidence="1">
    <location>
        <begin position="80"/>
        <end position="96"/>
    </location>
</feature>